<dbReference type="EMBL" id="MHIU01000003">
    <property type="protein sequence ID" value="OGY58170.1"/>
    <property type="molecule type" value="Genomic_DNA"/>
</dbReference>
<dbReference type="InterPro" id="IPR011042">
    <property type="entry name" value="6-blade_b-propeller_TolB-like"/>
</dbReference>
<organism evidence="2 3">
    <name type="scientific">Candidatus Colwellbacteria bacterium RIFCSPHIGHO2_02_FULL_43_15</name>
    <dbReference type="NCBI Taxonomy" id="1797686"/>
    <lineage>
        <taxon>Bacteria</taxon>
        <taxon>Candidatus Colwelliibacteriota</taxon>
    </lineage>
</organism>
<protein>
    <recommendedName>
        <fullName evidence="1">Pyrroloquinoline quinone-dependent pyranose dehydrogenase beta-propeller domain-containing protein</fullName>
    </recommendedName>
</protein>
<dbReference type="SUPFAM" id="SSF50952">
    <property type="entry name" value="Soluble quinoprotein glucose dehydrogenase"/>
    <property type="match status" value="1"/>
</dbReference>
<dbReference type="InterPro" id="IPR054539">
    <property type="entry name" value="Beta-prop_PDH"/>
</dbReference>
<evidence type="ECO:0000313" key="3">
    <source>
        <dbReference type="Proteomes" id="UP000178651"/>
    </source>
</evidence>
<dbReference type="Pfam" id="PF22807">
    <property type="entry name" value="TrAA12"/>
    <property type="match status" value="1"/>
</dbReference>
<dbReference type="InterPro" id="IPR011041">
    <property type="entry name" value="Quinoprot_gluc/sorb_DH_b-prop"/>
</dbReference>
<dbReference type="PANTHER" id="PTHR19328">
    <property type="entry name" value="HEDGEHOG-INTERACTING PROTEIN"/>
    <property type="match status" value="1"/>
</dbReference>
<feature type="domain" description="Pyrroloquinoline quinone-dependent pyranose dehydrogenase beta-propeller" evidence="1">
    <location>
        <begin position="4"/>
        <end position="349"/>
    </location>
</feature>
<dbReference type="AlphaFoldDB" id="A0A1G1Z2R9"/>
<gene>
    <name evidence="2" type="ORF">A3D47_01815</name>
</gene>
<name>A0A1G1Z2R9_9BACT</name>
<dbReference type="PANTHER" id="PTHR19328:SF53">
    <property type="entry name" value="MEMBRANE PROTEIN"/>
    <property type="match status" value="1"/>
</dbReference>
<reference evidence="2 3" key="1">
    <citation type="journal article" date="2016" name="Nat. Commun.">
        <title>Thousands of microbial genomes shed light on interconnected biogeochemical processes in an aquifer system.</title>
        <authorList>
            <person name="Anantharaman K."/>
            <person name="Brown C.T."/>
            <person name="Hug L.A."/>
            <person name="Sharon I."/>
            <person name="Castelle C.J."/>
            <person name="Probst A.J."/>
            <person name="Thomas B.C."/>
            <person name="Singh A."/>
            <person name="Wilkins M.J."/>
            <person name="Karaoz U."/>
            <person name="Brodie E.L."/>
            <person name="Williams K.H."/>
            <person name="Hubbard S.S."/>
            <person name="Banfield J.F."/>
        </authorList>
    </citation>
    <scope>NUCLEOTIDE SEQUENCE [LARGE SCALE GENOMIC DNA]</scope>
</reference>
<evidence type="ECO:0000259" key="1">
    <source>
        <dbReference type="Pfam" id="PF22807"/>
    </source>
</evidence>
<dbReference type="Gene3D" id="2.120.10.30">
    <property type="entry name" value="TolB, C-terminal domain"/>
    <property type="match status" value="1"/>
</dbReference>
<sequence length="355" mass="39441">MPLSIPAGFNMSVFAKGLVSPRVMLQDPVGNILVSIPSEGKVVALTPDKDGNGLSDETVTVVSDLNKPNGLAFRCRDKCELYIAEVNQVAIYDYDSKALKALNKKKIIDLPGGGNHTSRTIMFMPYPNEDKLLISVGSSCNVCHESDWRRAKILTANYDGTELKEFARGLRNSVFMTIHLVTGDIWATEMGRDLLGDDTPPDEINIIKEGKNYGWPICYGENTHDTDFDKNTYFRNPCMEPFEVPAKILLPAHSAPLGLAFIPEEGWPEEYWYNLLVAYHGSWNRSTPTGYKIVRYKLDETGKYLGEEDFISGWLKDGNALGRPADIMIQPGGVIYISDDKAGVIYKVTGNTSQQ</sequence>
<evidence type="ECO:0000313" key="2">
    <source>
        <dbReference type="EMBL" id="OGY58170.1"/>
    </source>
</evidence>
<accession>A0A1G1Z2R9</accession>
<proteinExistence type="predicted"/>
<dbReference type="Proteomes" id="UP000178651">
    <property type="component" value="Unassembled WGS sequence"/>
</dbReference>
<comment type="caution">
    <text evidence="2">The sequence shown here is derived from an EMBL/GenBank/DDBJ whole genome shotgun (WGS) entry which is preliminary data.</text>
</comment>